<protein>
    <recommendedName>
        <fullName evidence="4">Lipoprotein</fullName>
    </recommendedName>
</protein>
<evidence type="ECO:0000256" key="1">
    <source>
        <dbReference type="SAM" id="SignalP"/>
    </source>
</evidence>
<gene>
    <name evidence="2" type="ORF">IAD23_05750</name>
</gene>
<reference evidence="2" key="1">
    <citation type="submission" date="2020-10" db="EMBL/GenBank/DDBJ databases">
        <authorList>
            <person name="Gilroy R."/>
        </authorList>
    </citation>
    <scope>NUCLEOTIDE SEQUENCE</scope>
    <source>
        <strain evidence="2">CHK176-6737</strain>
    </source>
</reference>
<feature type="chain" id="PRO_5038416098" description="Lipoprotein" evidence="1">
    <location>
        <begin position="21"/>
        <end position="279"/>
    </location>
</feature>
<proteinExistence type="predicted"/>
<keyword evidence="1" id="KW-0732">Signal</keyword>
<organism evidence="2 3">
    <name type="scientific">Candidatus Scybalenecus merdavium</name>
    <dbReference type="NCBI Taxonomy" id="2840939"/>
    <lineage>
        <taxon>Bacteria</taxon>
        <taxon>Bacillati</taxon>
        <taxon>Bacillota</taxon>
        <taxon>Clostridia</taxon>
        <taxon>Eubacteriales</taxon>
        <taxon>Oscillospiraceae</taxon>
        <taxon>Oscillospiraceae incertae sedis</taxon>
        <taxon>Candidatus Scybalenecus</taxon>
    </lineage>
</organism>
<dbReference type="EMBL" id="DVNM01000031">
    <property type="protein sequence ID" value="HIU69448.1"/>
    <property type="molecule type" value="Genomic_DNA"/>
</dbReference>
<accession>A0A9D1MVB6</accession>
<comment type="caution">
    <text evidence="2">The sequence shown here is derived from an EMBL/GenBank/DDBJ whole genome shotgun (WGS) entry which is preliminary data.</text>
</comment>
<dbReference type="PROSITE" id="PS51257">
    <property type="entry name" value="PROKAR_LIPOPROTEIN"/>
    <property type="match status" value="1"/>
</dbReference>
<sequence length="279" mass="31771">MLKKVLTLFFTASFVFSLTACSTPQENEMSVNTTEATTQETTTQKKVNAVDYIPSANELFDAILKSNCYSGDCSIQNLEETTYDTEYGLERYYDNPENEENPFKNLLPPIYYADITPYSIDIRFNLSYENYSGDSNSLYLTDAVNYEELSDLQIRYDYDEPGVFEKAEFKYRADKILCGFSLKYPSPSPSQTPSAYTIYSLILADCPEEYKITKEEFAAAEEKAAKGDPDTGYTKTDDGVIGMETIDKNGLRYEFYHAARHDECEFRILNIDKTDSNVG</sequence>
<evidence type="ECO:0008006" key="4">
    <source>
        <dbReference type="Google" id="ProtNLM"/>
    </source>
</evidence>
<evidence type="ECO:0000313" key="3">
    <source>
        <dbReference type="Proteomes" id="UP000824125"/>
    </source>
</evidence>
<evidence type="ECO:0000313" key="2">
    <source>
        <dbReference type="EMBL" id="HIU69448.1"/>
    </source>
</evidence>
<dbReference type="Proteomes" id="UP000824125">
    <property type="component" value="Unassembled WGS sequence"/>
</dbReference>
<dbReference type="AlphaFoldDB" id="A0A9D1MVB6"/>
<reference evidence="2" key="2">
    <citation type="journal article" date="2021" name="PeerJ">
        <title>Extensive microbial diversity within the chicken gut microbiome revealed by metagenomics and culture.</title>
        <authorList>
            <person name="Gilroy R."/>
            <person name="Ravi A."/>
            <person name="Getino M."/>
            <person name="Pursley I."/>
            <person name="Horton D.L."/>
            <person name="Alikhan N.F."/>
            <person name="Baker D."/>
            <person name="Gharbi K."/>
            <person name="Hall N."/>
            <person name="Watson M."/>
            <person name="Adriaenssens E.M."/>
            <person name="Foster-Nyarko E."/>
            <person name="Jarju S."/>
            <person name="Secka A."/>
            <person name="Antonio M."/>
            <person name="Oren A."/>
            <person name="Chaudhuri R.R."/>
            <person name="La Ragione R."/>
            <person name="Hildebrand F."/>
            <person name="Pallen M.J."/>
        </authorList>
    </citation>
    <scope>NUCLEOTIDE SEQUENCE</scope>
    <source>
        <strain evidence="2">CHK176-6737</strain>
    </source>
</reference>
<name>A0A9D1MVB6_9FIRM</name>
<feature type="signal peptide" evidence="1">
    <location>
        <begin position="1"/>
        <end position="20"/>
    </location>
</feature>